<protein>
    <recommendedName>
        <fullName evidence="4">HTH luxR-type domain-containing protein</fullName>
    </recommendedName>
</protein>
<keyword evidence="1" id="KW-0805">Transcription regulation</keyword>
<evidence type="ECO:0000256" key="2">
    <source>
        <dbReference type="ARBA" id="ARBA00023125"/>
    </source>
</evidence>
<evidence type="ECO:0000313" key="5">
    <source>
        <dbReference type="EMBL" id="GAA2036158.1"/>
    </source>
</evidence>
<dbReference type="SMART" id="SM00421">
    <property type="entry name" value="HTH_LUXR"/>
    <property type="match status" value="1"/>
</dbReference>
<dbReference type="RefSeq" id="WP_344372907.1">
    <property type="nucleotide sequence ID" value="NZ_BAAAPW010000002.1"/>
</dbReference>
<evidence type="ECO:0000259" key="4">
    <source>
        <dbReference type="PROSITE" id="PS50043"/>
    </source>
</evidence>
<sequence>MDGDEVDRRMAEAEAAIREARWADARDAFAEAVAARPSAEALDGLGRAQWWLGETAEAVATRTRAYAAYRRAGRDADAARVATWLAIEHAATPGREAVARGWLGRAERLAADGDPTAGGWSALARSALETDPVRIADDADAALAAAREGRDAALEIRALARSGLGLVRSGRSHAGIERLDEAMAAASAEEAERPEVFAETCCDMVAACEETLDGRRLEQWGRVAERFLDLRPHPTLLGFCGSCCAGILAARGDTVGAERWLTWTIERLDSAGHAARCVDPRARLAELRLAQGRLEEAERLVTGIEARPESVRAVVGIHLARGDSGAASSVLHRRLARIGADSLAAVPLLELLVPVQLGRGDLAGAETSVERLARLTAASGDEAQRALAELATGRLRLAQDAAADAGRELRSAAERYDRVGMPLDAARARVLLAEALAQAGDPDAAVPEARAAAAVLDRAGLVAEADAADAVARSLGGRGRVGPKRVGTLTKREQEVLRLVAEGLSNAEIADRLFISPATAGHHVSNLLAKLGVRSRTEAAVQVHGLRSG</sequence>
<feature type="domain" description="HTH luxR-type" evidence="4">
    <location>
        <begin position="482"/>
        <end position="547"/>
    </location>
</feature>
<dbReference type="SUPFAM" id="SSF48452">
    <property type="entry name" value="TPR-like"/>
    <property type="match status" value="1"/>
</dbReference>
<organism evidence="5 6">
    <name type="scientific">Agromyces tropicus</name>
    <dbReference type="NCBI Taxonomy" id="555371"/>
    <lineage>
        <taxon>Bacteria</taxon>
        <taxon>Bacillati</taxon>
        <taxon>Actinomycetota</taxon>
        <taxon>Actinomycetes</taxon>
        <taxon>Micrococcales</taxon>
        <taxon>Microbacteriaceae</taxon>
        <taxon>Agromyces</taxon>
    </lineage>
</organism>
<dbReference type="Proteomes" id="UP001501196">
    <property type="component" value="Unassembled WGS sequence"/>
</dbReference>
<dbReference type="PANTHER" id="PTHR43214:SF24">
    <property type="entry name" value="TRANSCRIPTIONAL REGULATORY PROTEIN NARL-RELATED"/>
    <property type="match status" value="1"/>
</dbReference>
<dbReference type="Gene3D" id="1.10.10.10">
    <property type="entry name" value="Winged helix-like DNA-binding domain superfamily/Winged helix DNA-binding domain"/>
    <property type="match status" value="1"/>
</dbReference>
<dbReference type="InterPro" id="IPR011990">
    <property type="entry name" value="TPR-like_helical_dom_sf"/>
</dbReference>
<dbReference type="InterPro" id="IPR016032">
    <property type="entry name" value="Sig_transdc_resp-reg_C-effctor"/>
</dbReference>
<evidence type="ECO:0000313" key="6">
    <source>
        <dbReference type="Proteomes" id="UP001501196"/>
    </source>
</evidence>
<evidence type="ECO:0000256" key="3">
    <source>
        <dbReference type="ARBA" id="ARBA00023163"/>
    </source>
</evidence>
<dbReference type="EMBL" id="BAAAPW010000002">
    <property type="protein sequence ID" value="GAA2036158.1"/>
    <property type="molecule type" value="Genomic_DNA"/>
</dbReference>
<dbReference type="PROSITE" id="PS50043">
    <property type="entry name" value="HTH_LUXR_2"/>
    <property type="match status" value="1"/>
</dbReference>
<keyword evidence="2" id="KW-0238">DNA-binding</keyword>
<dbReference type="InterPro" id="IPR000792">
    <property type="entry name" value="Tscrpt_reg_LuxR_C"/>
</dbReference>
<name>A0ABN2UEU4_9MICO</name>
<gene>
    <name evidence="5" type="ORF">GCM10009819_20910</name>
</gene>
<dbReference type="SUPFAM" id="SSF46894">
    <property type="entry name" value="C-terminal effector domain of the bipartite response regulators"/>
    <property type="match status" value="1"/>
</dbReference>
<reference evidence="5 6" key="1">
    <citation type="journal article" date="2019" name="Int. J. Syst. Evol. Microbiol.">
        <title>The Global Catalogue of Microorganisms (GCM) 10K type strain sequencing project: providing services to taxonomists for standard genome sequencing and annotation.</title>
        <authorList>
            <consortium name="The Broad Institute Genomics Platform"/>
            <consortium name="The Broad Institute Genome Sequencing Center for Infectious Disease"/>
            <person name="Wu L."/>
            <person name="Ma J."/>
        </authorList>
    </citation>
    <scope>NUCLEOTIDE SEQUENCE [LARGE SCALE GENOMIC DNA]</scope>
    <source>
        <strain evidence="5 6">JCM 15672</strain>
    </source>
</reference>
<accession>A0ABN2UEU4</accession>
<dbReference type="CDD" id="cd06170">
    <property type="entry name" value="LuxR_C_like"/>
    <property type="match status" value="1"/>
</dbReference>
<keyword evidence="3" id="KW-0804">Transcription</keyword>
<comment type="caution">
    <text evidence="5">The sequence shown here is derived from an EMBL/GenBank/DDBJ whole genome shotgun (WGS) entry which is preliminary data.</text>
</comment>
<evidence type="ECO:0000256" key="1">
    <source>
        <dbReference type="ARBA" id="ARBA00023015"/>
    </source>
</evidence>
<dbReference type="Pfam" id="PF00196">
    <property type="entry name" value="GerE"/>
    <property type="match status" value="1"/>
</dbReference>
<dbReference type="InterPro" id="IPR039420">
    <property type="entry name" value="WalR-like"/>
</dbReference>
<dbReference type="PANTHER" id="PTHR43214">
    <property type="entry name" value="TWO-COMPONENT RESPONSE REGULATOR"/>
    <property type="match status" value="1"/>
</dbReference>
<proteinExistence type="predicted"/>
<dbReference type="InterPro" id="IPR036388">
    <property type="entry name" value="WH-like_DNA-bd_sf"/>
</dbReference>
<keyword evidence="6" id="KW-1185">Reference proteome</keyword>
<dbReference type="PRINTS" id="PR00038">
    <property type="entry name" value="HTHLUXR"/>
</dbReference>